<dbReference type="GO" id="GO:0007169">
    <property type="term" value="P:cell surface receptor protein tyrosine kinase signaling pathway"/>
    <property type="evidence" value="ECO:0007669"/>
    <property type="project" value="TreeGrafter"/>
</dbReference>
<dbReference type="PANTHER" id="PTHR24416">
    <property type="entry name" value="TYROSINE-PROTEIN KINASE RECEPTOR"/>
    <property type="match status" value="1"/>
</dbReference>
<sequence length="367" mass="41685">RALNVLYEQLMKTTEGPPPSGPKLPLDQRVYQLPYNRQFELERDNLEIGNRLGCGQFGQVWMGWLAKPRVTDSMAEKVRLPVAVKGPLVGTNVQHQKMLADELKIMCAIGKHPNILALIGAITKNMKGGELYVVVELCDNGSLKEYLLKHKNKFINELKQSQAPDDGYLRPDSSVKSHYASEQIPDWSNDMESDRLISDSTMLATSDLISFGMQVANGMEYLSSIPSDMWSFGILLYEIFTLGGLPYPTISNEELLPKLLDGYRNSKPQYCHEDIYDLMTRCWDKDPNERPNFTQCIHQLKEHLRLASPQLLERVELDLGEECKRQDALAQWLAPEPDPREGINGFGTVNPSSPKHTERIYISEFSR</sequence>
<feature type="domain" description="Protein kinase" evidence="9">
    <location>
        <begin position="46"/>
        <end position="306"/>
    </location>
</feature>
<reference evidence="10 11" key="1">
    <citation type="submission" date="2019-10" db="EMBL/GenBank/DDBJ databases">
        <title>Assembly and Annotation for the nematode Trichostrongylus colubriformis.</title>
        <authorList>
            <person name="Martin J."/>
        </authorList>
    </citation>
    <scope>NUCLEOTIDE SEQUENCE [LARGE SCALE GENOMIC DNA]</scope>
    <source>
        <strain evidence="10">G859</strain>
        <tissue evidence="10">Whole worm</tissue>
    </source>
</reference>
<evidence type="ECO:0000256" key="8">
    <source>
        <dbReference type="PROSITE-ProRule" id="PRU10141"/>
    </source>
</evidence>
<dbReference type="PROSITE" id="PS00107">
    <property type="entry name" value="PROTEIN_KINASE_ATP"/>
    <property type="match status" value="1"/>
</dbReference>
<keyword evidence="7" id="KW-0472">Membrane</keyword>
<dbReference type="InterPro" id="IPR050122">
    <property type="entry name" value="RTK"/>
</dbReference>
<dbReference type="GO" id="GO:0004714">
    <property type="term" value="F:transmembrane receptor protein tyrosine kinase activity"/>
    <property type="evidence" value="ECO:0007669"/>
    <property type="project" value="TreeGrafter"/>
</dbReference>
<keyword evidence="5 8" id="KW-0067">ATP-binding</keyword>
<evidence type="ECO:0000256" key="2">
    <source>
        <dbReference type="ARBA" id="ARBA00022475"/>
    </source>
</evidence>
<dbReference type="EMBL" id="WIXE01008079">
    <property type="protein sequence ID" value="KAK5979704.1"/>
    <property type="molecule type" value="Genomic_DNA"/>
</dbReference>
<dbReference type="SUPFAM" id="SSF56112">
    <property type="entry name" value="Protein kinase-like (PK-like)"/>
    <property type="match status" value="1"/>
</dbReference>
<keyword evidence="2" id="KW-1003">Cell membrane</keyword>
<keyword evidence="11" id="KW-1185">Reference proteome</keyword>
<dbReference type="InterPro" id="IPR011009">
    <property type="entry name" value="Kinase-like_dom_sf"/>
</dbReference>
<gene>
    <name evidence="10" type="ORF">GCK32_009566</name>
</gene>
<evidence type="ECO:0000256" key="5">
    <source>
        <dbReference type="ARBA" id="ARBA00022840"/>
    </source>
</evidence>
<evidence type="ECO:0000256" key="6">
    <source>
        <dbReference type="ARBA" id="ARBA00022989"/>
    </source>
</evidence>
<evidence type="ECO:0000256" key="3">
    <source>
        <dbReference type="ARBA" id="ARBA00022692"/>
    </source>
</evidence>
<dbReference type="AlphaFoldDB" id="A0AAN8FMR4"/>
<dbReference type="FunFam" id="3.30.200.20:FF:000586">
    <property type="entry name" value="Receptor protein-tyrosine kinase"/>
    <property type="match status" value="1"/>
</dbReference>
<protein>
    <recommendedName>
        <fullName evidence="9">Protein kinase domain-containing protein</fullName>
    </recommendedName>
</protein>
<dbReference type="PANTHER" id="PTHR24416:SF602">
    <property type="entry name" value="PROTEIN VER-1-RELATED"/>
    <property type="match status" value="1"/>
</dbReference>
<evidence type="ECO:0000256" key="1">
    <source>
        <dbReference type="ARBA" id="ARBA00004162"/>
    </source>
</evidence>
<evidence type="ECO:0000256" key="4">
    <source>
        <dbReference type="ARBA" id="ARBA00022741"/>
    </source>
</evidence>
<dbReference type="InterPro" id="IPR000719">
    <property type="entry name" value="Prot_kinase_dom"/>
</dbReference>
<proteinExistence type="predicted"/>
<dbReference type="InterPro" id="IPR001245">
    <property type="entry name" value="Ser-Thr/Tyr_kinase_cat_dom"/>
</dbReference>
<evidence type="ECO:0000256" key="7">
    <source>
        <dbReference type="ARBA" id="ARBA00023136"/>
    </source>
</evidence>
<dbReference type="Gene3D" id="3.30.200.20">
    <property type="entry name" value="Phosphorylase Kinase, domain 1"/>
    <property type="match status" value="1"/>
</dbReference>
<feature type="binding site" evidence="8">
    <location>
        <position position="85"/>
    </location>
    <ligand>
        <name>ATP</name>
        <dbReference type="ChEBI" id="CHEBI:30616"/>
    </ligand>
</feature>
<dbReference type="GO" id="GO:0043235">
    <property type="term" value="C:receptor complex"/>
    <property type="evidence" value="ECO:0007669"/>
    <property type="project" value="TreeGrafter"/>
</dbReference>
<dbReference type="PROSITE" id="PS50011">
    <property type="entry name" value="PROTEIN_KINASE_DOM"/>
    <property type="match status" value="1"/>
</dbReference>
<feature type="non-terminal residue" evidence="10">
    <location>
        <position position="1"/>
    </location>
</feature>
<organism evidence="10 11">
    <name type="scientific">Trichostrongylus colubriformis</name>
    <name type="common">Black scour worm</name>
    <dbReference type="NCBI Taxonomy" id="6319"/>
    <lineage>
        <taxon>Eukaryota</taxon>
        <taxon>Metazoa</taxon>
        <taxon>Ecdysozoa</taxon>
        <taxon>Nematoda</taxon>
        <taxon>Chromadorea</taxon>
        <taxon>Rhabditida</taxon>
        <taxon>Rhabditina</taxon>
        <taxon>Rhabditomorpha</taxon>
        <taxon>Strongyloidea</taxon>
        <taxon>Trichostrongylidae</taxon>
        <taxon>Trichostrongylus</taxon>
    </lineage>
</organism>
<dbReference type="Gene3D" id="1.10.510.10">
    <property type="entry name" value="Transferase(Phosphotransferase) domain 1"/>
    <property type="match status" value="1"/>
</dbReference>
<evidence type="ECO:0000313" key="11">
    <source>
        <dbReference type="Proteomes" id="UP001331761"/>
    </source>
</evidence>
<evidence type="ECO:0000259" key="9">
    <source>
        <dbReference type="PROSITE" id="PS50011"/>
    </source>
</evidence>
<keyword evidence="4 8" id="KW-0547">Nucleotide-binding</keyword>
<comment type="caution">
    <text evidence="10">The sequence shown here is derived from an EMBL/GenBank/DDBJ whole genome shotgun (WGS) entry which is preliminary data.</text>
</comment>
<dbReference type="PRINTS" id="PR00109">
    <property type="entry name" value="TYRKINASE"/>
</dbReference>
<evidence type="ECO:0000313" key="10">
    <source>
        <dbReference type="EMBL" id="KAK5979704.1"/>
    </source>
</evidence>
<name>A0AAN8FMR4_TRICO</name>
<keyword evidence="3" id="KW-0812">Transmembrane</keyword>
<dbReference type="Proteomes" id="UP001331761">
    <property type="component" value="Unassembled WGS sequence"/>
</dbReference>
<dbReference type="GO" id="GO:0045138">
    <property type="term" value="P:nematode male tail tip morphogenesis"/>
    <property type="evidence" value="ECO:0007669"/>
    <property type="project" value="UniProtKB-ARBA"/>
</dbReference>
<dbReference type="GO" id="GO:0005524">
    <property type="term" value="F:ATP binding"/>
    <property type="evidence" value="ECO:0007669"/>
    <property type="project" value="UniProtKB-UniRule"/>
</dbReference>
<comment type="subcellular location">
    <subcellularLocation>
        <location evidence="1">Cell membrane</location>
        <topology evidence="1">Single-pass membrane protein</topology>
    </subcellularLocation>
</comment>
<keyword evidence="6" id="KW-1133">Transmembrane helix</keyword>
<dbReference type="InterPro" id="IPR017441">
    <property type="entry name" value="Protein_kinase_ATP_BS"/>
</dbReference>
<dbReference type="Pfam" id="PF07714">
    <property type="entry name" value="PK_Tyr_Ser-Thr"/>
    <property type="match status" value="2"/>
</dbReference>
<accession>A0AAN8FMR4</accession>
<dbReference type="GO" id="GO:0005886">
    <property type="term" value="C:plasma membrane"/>
    <property type="evidence" value="ECO:0007669"/>
    <property type="project" value="UniProtKB-SubCell"/>
</dbReference>